<keyword evidence="5 9" id="KW-0560">Oxidoreductase</keyword>
<dbReference type="PRINTS" id="PR00385">
    <property type="entry name" value="P450"/>
</dbReference>
<dbReference type="PROSITE" id="PS00086">
    <property type="entry name" value="CYTOCHROME_P450"/>
    <property type="match status" value="1"/>
</dbReference>
<dbReference type="Gene3D" id="1.10.630.10">
    <property type="entry name" value="Cytochrome P450"/>
    <property type="match status" value="1"/>
</dbReference>
<evidence type="ECO:0000256" key="6">
    <source>
        <dbReference type="ARBA" id="ARBA00023004"/>
    </source>
</evidence>
<evidence type="ECO:0000313" key="11">
    <source>
        <dbReference type="Proteomes" id="UP001140206"/>
    </source>
</evidence>
<dbReference type="PRINTS" id="PR00463">
    <property type="entry name" value="EP450I"/>
</dbReference>
<comment type="similarity">
    <text evidence="2 9">Belongs to the cytochrome P450 family.</text>
</comment>
<dbReference type="InterPro" id="IPR036396">
    <property type="entry name" value="Cyt_P450_sf"/>
</dbReference>
<dbReference type="PANTHER" id="PTHR47955">
    <property type="entry name" value="CYTOCHROME P450 FAMILY 71 PROTEIN"/>
    <property type="match status" value="1"/>
</dbReference>
<dbReference type="InterPro" id="IPR001128">
    <property type="entry name" value="Cyt_P450"/>
</dbReference>
<organism evidence="10 11">
    <name type="scientific">Rhynchospora pubera</name>
    <dbReference type="NCBI Taxonomy" id="906938"/>
    <lineage>
        <taxon>Eukaryota</taxon>
        <taxon>Viridiplantae</taxon>
        <taxon>Streptophyta</taxon>
        <taxon>Embryophyta</taxon>
        <taxon>Tracheophyta</taxon>
        <taxon>Spermatophyta</taxon>
        <taxon>Magnoliopsida</taxon>
        <taxon>Liliopsida</taxon>
        <taxon>Poales</taxon>
        <taxon>Cyperaceae</taxon>
        <taxon>Cyperoideae</taxon>
        <taxon>Rhynchosporeae</taxon>
        <taxon>Rhynchospora</taxon>
    </lineage>
</organism>
<reference evidence="10" key="1">
    <citation type="submission" date="2022-08" db="EMBL/GenBank/DDBJ databases">
        <authorList>
            <person name="Marques A."/>
        </authorList>
    </citation>
    <scope>NUCLEOTIDE SEQUENCE</scope>
    <source>
        <strain evidence="10">RhyPub2mFocal</strain>
        <tissue evidence="10">Leaves</tissue>
    </source>
</reference>
<feature type="binding site" description="axial binding residue" evidence="8">
    <location>
        <position position="442"/>
    </location>
    <ligand>
        <name>heme</name>
        <dbReference type="ChEBI" id="CHEBI:30413"/>
    </ligand>
    <ligandPart>
        <name>Fe</name>
        <dbReference type="ChEBI" id="CHEBI:18248"/>
    </ligandPart>
</feature>
<keyword evidence="3 8" id="KW-0349">Heme</keyword>
<evidence type="ECO:0000313" key="10">
    <source>
        <dbReference type="EMBL" id="KAJ4761245.1"/>
    </source>
</evidence>
<dbReference type="Pfam" id="PF00067">
    <property type="entry name" value="p450"/>
    <property type="match status" value="1"/>
</dbReference>
<dbReference type="InterPro" id="IPR017972">
    <property type="entry name" value="Cyt_P450_CS"/>
</dbReference>
<dbReference type="AlphaFoldDB" id="A0AAV8D096"/>
<evidence type="ECO:0000256" key="2">
    <source>
        <dbReference type="ARBA" id="ARBA00010617"/>
    </source>
</evidence>
<keyword evidence="4 8" id="KW-0479">Metal-binding</keyword>
<sequence>MHTIYLLLPLLPFALFFFLKAKTIFSKRNLIKRPPGPWTLPLIGSLHHLIGFSLPHHALHDLSRRYGDLMFLQIGEQPTVVISSKEAARQILKFHETIFCNRPAGPTAKIFTYGGIDLVFAPYGEYWRELRKILTSELLGYKRVQSFKPIREEEVSKLIQSISSLSSQRKIVNLSEMMSLMSNKVLVRAATANKSKGDIRFSSEIERSGELSAGICLANLFPSSRLANLISTRAFRKAAKCHMSIDELTDRMIQEHRASHEVDGGGDDLLSVLLRLHEEDGNKSISMDTVKAIIFDAVAGGTDEPGALLHWAMSELVKNPKVMKKAQDEVRRVLGCREIITEADLVELNYIRLIIKETLRLHPLTPLIPRLCQDTVNILDYEIAKGTTMLVNLWNIGRDSKYWKDPEEFKPERFAECSNNRAGSKAMDDLEFFPFGAGCRICPGKAFGLAVVELTLANLYIVLTGTFLAG</sequence>
<dbReference type="SUPFAM" id="SSF48264">
    <property type="entry name" value="Cytochrome P450"/>
    <property type="match status" value="1"/>
</dbReference>
<comment type="caution">
    <text evidence="10">The sequence shown here is derived from an EMBL/GenBank/DDBJ whole genome shotgun (WGS) entry which is preliminary data.</text>
</comment>
<dbReference type="Proteomes" id="UP001140206">
    <property type="component" value="Chromosome 4"/>
</dbReference>
<evidence type="ECO:0000256" key="3">
    <source>
        <dbReference type="ARBA" id="ARBA00022617"/>
    </source>
</evidence>
<evidence type="ECO:0000256" key="8">
    <source>
        <dbReference type="PIRSR" id="PIRSR602401-1"/>
    </source>
</evidence>
<dbReference type="GO" id="GO:0005506">
    <property type="term" value="F:iron ion binding"/>
    <property type="evidence" value="ECO:0007669"/>
    <property type="project" value="InterPro"/>
</dbReference>
<name>A0AAV8D096_9POAL</name>
<accession>A0AAV8D096</accession>
<evidence type="ECO:0000256" key="7">
    <source>
        <dbReference type="ARBA" id="ARBA00023033"/>
    </source>
</evidence>
<dbReference type="GO" id="GO:0016705">
    <property type="term" value="F:oxidoreductase activity, acting on paired donors, with incorporation or reduction of molecular oxygen"/>
    <property type="evidence" value="ECO:0007669"/>
    <property type="project" value="InterPro"/>
</dbReference>
<evidence type="ECO:0000256" key="4">
    <source>
        <dbReference type="ARBA" id="ARBA00022723"/>
    </source>
</evidence>
<evidence type="ECO:0000256" key="1">
    <source>
        <dbReference type="ARBA" id="ARBA00001971"/>
    </source>
</evidence>
<dbReference type="FunFam" id="1.10.630.10:FF:000043">
    <property type="entry name" value="Cytochrome P450 99A2"/>
    <property type="match status" value="1"/>
</dbReference>
<dbReference type="GO" id="GO:0004497">
    <property type="term" value="F:monooxygenase activity"/>
    <property type="evidence" value="ECO:0007669"/>
    <property type="project" value="UniProtKB-KW"/>
</dbReference>
<dbReference type="EMBL" id="JAMFTS010000004">
    <property type="protein sequence ID" value="KAJ4761245.1"/>
    <property type="molecule type" value="Genomic_DNA"/>
</dbReference>
<gene>
    <name evidence="10" type="ORF">LUZ62_071620</name>
</gene>
<proteinExistence type="inferred from homology"/>
<protein>
    <submittedName>
        <fullName evidence="10">Cytochrome P450 family 71 polypeptide</fullName>
    </submittedName>
</protein>
<keyword evidence="7 9" id="KW-0503">Monooxygenase</keyword>
<keyword evidence="11" id="KW-1185">Reference proteome</keyword>
<evidence type="ECO:0000256" key="9">
    <source>
        <dbReference type="RuleBase" id="RU000461"/>
    </source>
</evidence>
<keyword evidence="6 8" id="KW-0408">Iron</keyword>
<dbReference type="InterPro" id="IPR002401">
    <property type="entry name" value="Cyt_P450_E_grp-I"/>
</dbReference>
<dbReference type="GO" id="GO:0020037">
    <property type="term" value="F:heme binding"/>
    <property type="evidence" value="ECO:0007669"/>
    <property type="project" value="InterPro"/>
</dbReference>
<comment type="cofactor">
    <cofactor evidence="1 8">
        <name>heme</name>
        <dbReference type="ChEBI" id="CHEBI:30413"/>
    </cofactor>
</comment>
<dbReference type="PANTHER" id="PTHR47955:SF19">
    <property type="entry name" value="CYTOCHROME P450 71A9-LIKE ISOFORM X1"/>
    <property type="match status" value="1"/>
</dbReference>
<evidence type="ECO:0000256" key="5">
    <source>
        <dbReference type="ARBA" id="ARBA00023002"/>
    </source>
</evidence>